<dbReference type="PATRIC" id="fig|1354303.4.peg.2055"/>
<reference evidence="1 2" key="1">
    <citation type="journal article" date="2013" name="Genome Announc.">
        <title>Draft Genome Sequence of Psychrobacter aquaticus Strain CMS 56T, Isolated from a Cyanobacterial Mat Sample Collected from Water Bodies in the McMurdo Dry Valley Region of Antarctica.</title>
        <authorList>
            <person name="Reddy G.S."/>
            <person name="Ara S."/>
            <person name="Singh A."/>
            <person name="Kumar Pinnaka A."/>
            <person name="Shivaji S."/>
        </authorList>
    </citation>
    <scope>NUCLEOTIDE SEQUENCE [LARGE SCALE GENOMIC DNA]</scope>
    <source>
        <strain evidence="1 2">CMS 56</strain>
    </source>
</reference>
<organism evidence="1 2">
    <name type="scientific">Psychrobacter aquaticus CMS 56</name>
    <dbReference type="NCBI Taxonomy" id="1354303"/>
    <lineage>
        <taxon>Bacteria</taxon>
        <taxon>Pseudomonadati</taxon>
        <taxon>Pseudomonadota</taxon>
        <taxon>Gammaproteobacteria</taxon>
        <taxon>Moraxellales</taxon>
        <taxon>Moraxellaceae</taxon>
        <taxon>Psychrobacter</taxon>
    </lineage>
</organism>
<gene>
    <name evidence="1" type="ORF">M917_2089</name>
</gene>
<keyword evidence="2" id="KW-1185">Reference proteome</keyword>
<proteinExistence type="predicted"/>
<dbReference type="AlphaFoldDB" id="U4T8E4"/>
<sequence length="75" mass="8639">MYHAERLSPIEGVCYLSFFDDKALRQTSNPNSLKHDIAVIYCIFANTSDILYRSQQLPMLKCQAEISYLCVFNIS</sequence>
<evidence type="ECO:0000313" key="2">
    <source>
        <dbReference type="Proteomes" id="UP000016761"/>
    </source>
</evidence>
<name>U4T8E4_9GAMM</name>
<accession>U4T8E4</accession>
<evidence type="ECO:0000313" key="1">
    <source>
        <dbReference type="EMBL" id="ERL54743.1"/>
    </source>
</evidence>
<dbReference type="Proteomes" id="UP000016761">
    <property type="component" value="Unassembled WGS sequence"/>
</dbReference>
<dbReference type="STRING" id="1354303.M917_2089"/>
<protein>
    <submittedName>
        <fullName evidence="1">Uncharacterized protein</fullName>
    </submittedName>
</protein>
<dbReference type="EMBL" id="AUSW01000034">
    <property type="protein sequence ID" value="ERL54743.1"/>
    <property type="molecule type" value="Genomic_DNA"/>
</dbReference>
<comment type="caution">
    <text evidence="1">The sequence shown here is derived from an EMBL/GenBank/DDBJ whole genome shotgun (WGS) entry which is preliminary data.</text>
</comment>